<evidence type="ECO:0000256" key="3">
    <source>
        <dbReference type="ARBA" id="ARBA00023175"/>
    </source>
</evidence>
<keyword evidence="1" id="KW-0243">Dynein</keyword>
<sequence length="330" mass="39514">MEKPYFWNIHQEYHPKNRLLKYSKSSKISLETLHMLSHIRKMYRKMPPIIYSLLDIEENDDFVLEHDIFGQQCNLPMKDLQVIWQPTSFCVSDGIYQKIKHDLLSSTIDKDYTFLCLFPIYVDMNRKKQTLLGHQHEEIFLPSTIPSTKSDLNHLQERFHGMLYKEQALEIGLCEKRRRIYNDLFDELIRIITLQCTERGILLARIKNEYLQWMNTYEELYTSGMAYALRQYLCKAEEKQKCDHVIQELEYECQQLQNEIDKESKRFEKITKLLHDDTEQSHEQNLLKTNANILRSTNEILRRDFQNTLNNILSSSIFLGEPINYNKEDD</sequence>
<dbReference type="PANTHER" id="PTHR13183:SF0">
    <property type="entry name" value="AXONEMAL DYNEIN LIGHT INTERMEDIATE POLYPEPTIDE 1"/>
    <property type="match status" value="1"/>
</dbReference>
<gene>
    <name evidence="8" type="ORF">BYL167_LOCUS5808</name>
    <name evidence="7" type="ORF">CJN711_LOCUS36187</name>
    <name evidence="6" type="ORF">KQP761_LOCUS8959</name>
</gene>
<name>A0A815JZ48_9BILA</name>
<evidence type="ECO:0000313" key="8">
    <source>
        <dbReference type="EMBL" id="CAF3850091.1"/>
    </source>
</evidence>
<dbReference type="Proteomes" id="UP000663834">
    <property type="component" value="Unassembled WGS sequence"/>
</dbReference>
<evidence type="ECO:0000256" key="4">
    <source>
        <dbReference type="ARBA" id="ARBA00038114"/>
    </source>
</evidence>
<dbReference type="AlphaFoldDB" id="A0A815JZ48"/>
<keyword evidence="3" id="KW-0505">Motor protein</keyword>
<dbReference type="GO" id="GO:0045504">
    <property type="term" value="F:dynein heavy chain binding"/>
    <property type="evidence" value="ECO:0007669"/>
    <property type="project" value="TreeGrafter"/>
</dbReference>
<evidence type="ECO:0000313" key="6">
    <source>
        <dbReference type="EMBL" id="CAF1385880.1"/>
    </source>
</evidence>
<dbReference type="GO" id="GO:0005930">
    <property type="term" value="C:axoneme"/>
    <property type="evidence" value="ECO:0007669"/>
    <property type="project" value="TreeGrafter"/>
</dbReference>
<dbReference type="PANTHER" id="PTHR13183">
    <property type="entry name" value="AXONEMAL INNER ARM DYNEIN LIGHT CHAIN 28"/>
    <property type="match status" value="1"/>
</dbReference>
<reference evidence="6" key="1">
    <citation type="submission" date="2021-02" db="EMBL/GenBank/DDBJ databases">
        <authorList>
            <person name="Nowell W R."/>
        </authorList>
    </citation>
    <scope>NUCLEOTIDE SEQUENCE</scope>
</reference>
<dbReference type="GO" id="GO:0030286">
    <property type="term" value="C:dynein complex"/>
    <property type="evidence" value="ECO:0007669"/>
    <property type="project" value="UniProtKB-KW"/>
</dbReference>
<accession>A0A815JZ48</accession>
<dbReference type="EMBL" id="CAJNOV010017494">
    <property type="protein sequence ID" value="CAF1608391.1"/>
    <property type="molecule type" value="Genomic_DNA"/>
</dbReference>
<proteinExistence type="inferred from homology"/>
<evidence type="ECO:0000313" key="9">
    <source>
        <dbReference type="Proteomes" id="UP000663834"/>
    </source>
</evidence>
<evidence type="ECO:0000256" key="2">
    <source>
        <dbReference type="ARBA" id="ARBA00023054"/>
    </source>
</evidence>
<comment type="similarity">
    <text evidence="4">Belongs to the inner dynein arm light chain family.</text>
</comment>
<dbReference type="EMBL" id="CAJOBH010001358">
    <property type="protein sequence ID" value="CAF3850091.1"/>
    <property type="molecule type" value="Genomic_DNA"/>
</dbReference>
<dbReference type="InterPro" id="IPR019347">
    <property type="entry name" value="Axonemal_dynein_light_chain"/>
</dbReference>
<evidence type="ECO:0000256" key="5">
    <source>
        <dbReference type="SAM" id="Coils"/>
    </source>
</evidence>
<evidence type="ECO:0000256" key="1">
    <source>
        <dbReference type="ARBA" id="ARBA00023017"/>
    </source>
</evidence>
<dbReference type="Pfam" id="PF10211">
    <property type="entry name" value="Ax_dynein_light"/>
    <property type="match status" value="1"/>
</dbReference>
<dbReference type="OrthoDB" id="9991079at2759"/>
<evidence type="ECO:0000313" key="7">
    <source>
        <dbReference type="EMBL" id="CAF1608391.1"/>
    </source>
</evidence>
<dbReference type="Proteomes" id="UP000663855">
    <property type="component" value="Unassembled WGS sequence"/>
</dbReference>
<feature type="coiled-coil region" evidence="5">
    <location>
        <begin position="239"/>
        <end position="273"/>
    </location>
</feature>
<organism evidence="6 9">
    <name type="scientific">Rotaria magnacalcarata</name>
    <dbReference type="NCBI Taxonomy" id="392030"/>
    <lineage>
        <taxon>Eukaryota</taxon>
        <taxon>Metazoa</taxon>
        <taxon>Spiralia</taxon>
        <taxon>Gnathifera</taxon>
        <taxon>Rotifera</taxon>
        <taxon>Eurotatoria</taxon>
        <taxon>Bdelloidea</taxon>
        <taxon>Philodinida</taxon>
        <taxon>Philodinidae</taxon>
        <taxon>Rotaria</taxon>
    </lineage>
</organism>
<dbReference type="EMBL" id="CAJNOW010003548">
    <property type="protein sequence ID" value="CAF1385880.1"/>
    <property type="molecule type" value="Genomic_DNA"/>
</dbReference>
<keyword evidence="2 5" id="KW-0175">Coiled coil</keyword>
<comment type="caution">
    <text evidence="6">The sequence shown here is derived from an EMBL/GenBank/DDBJ whole genome shotgun (WGS) entry which is preliminary data.</text>
</comment>
<dbReference type="Proteomes" id="UP000681967">
    <property type="component" value="Unassembled WGS sequence"/>
</dbReference>
<protein>
    <submittedName>
        <fullName evidence="6">Uncharacterized protein</fullName>
    </submittedName>
</protein>